<dbReference type="Gene3D" id="2.30.120.10">
    <property type="match status" value="1"/>
</dbReference>
<dbReference type="AlphaFoldDB" id="A0A4P8HTE7"/>
<dbReference type="PANTHER" id="PTHR34218:SF3">
    <property type="entry name" value="ACYL-HOMOSERINE LACTONE ACYLASE PVDQ"/>
    <property type="match status" value="1"/>
</dbReference>
<evidence type="ECO:0000256" key="1">
    <source>
        <dbReference type="ARBA" id="ARBA00006586"/>
    </source>
</evidence>
<dbReference type="Gene3D" id="3.60.20.10">
    <property type="entry name" value="Glutamine Phosphoribosylpyrophosphate, subunit 1, domain 1"/>
    <property type="match status" value="1"/>
</dbReference>
<dbReference type="GO" id="GO:0017000">
    <property type="term" value="P:antibiotic biosynthetic process"/>
    <property type="evidence" value="ECO:0007669"/>
    <property type="project" value="InterPro"/>
</dbReference>
<proteinExistence type="inferred from homology"/>
<dbReference type="InterPro" id="IPR023343">
    <property type="entry name" value="Penicillin_amidase_dom1"/>
</dbReference>
<reference evidence="6 7" key="1">
    <citation type="submission" date="2019-05" db="EMBL/GenBank/DDBJ databases">
        <title>Draft Genome Sequences of Six Type Strains of the Genus Massilia.</title>
        <authorList>
            <person name="Miess H."/>
            <person name="Frediansyhah A."/>
            <person name="Gross H."/>
        </authorList>
    </citation>
    <scope>NUCLEOTIDE SEQUENCE [LARGE SCALE GENOMIC DNA]</scope>
    <source>
        <strain evidence="6 7">DSMZ 26121</strain>
    </source>
</reference>
<dbReference type="InterPro" id="IPR002692">
    <property type="entry name" value="S45"/>
</dbReference>
<dbReference type="Gene3D" id="1.10.439.10">
    <property type="entry name" value="Penicillin Amidohydrolase, domain 1"/>
    <property type="match status" value="1"/>
</dbReference>
<dbReference type="InterPro" id="IPR029055">
    <property type="entry name" value="Ntn_hydrolases_N"/>
</dbReference>
<evidence type="ECO:0000313" key="5">
    <source>
        <dbReference type="EMBL" id="MBB3225398.1"/>
    </source>
</evidence>
<dbReference type="PANTHER" id="PTHR34218">
    <property type="entry name" value="PEPTIDASE S45 PENICILLIN AMIDASE"/>
    <property type="match status" value="1"/>
</dbReference>
<dbReference type="EMBL" id="JACHXS010000024">
    <property type="protein sequence ID" value="MBB3225398.1"/>
    <property type="molecule type" value="Genomic_DNA"/>
</dbReference>
<dbReference type="EC" id="3.5.1.97" evidence="5"/>
<reference evidence="5 8" key="2">
    <citation type="submission" date="2020-08" db="EMBL/GenBank/DDBJ databases">
        <title>Genomic Encyclopedia of Type Strains, Phase III (KMG-III): the genomes of soil and plant-associated and newly described type strains.</title>
        <authorList>
            <person name="Whitman W."/>
        </authorList>
    </citation>
    <scope>NUCLEOTIDE SEQUENCE [LARGE SCALE GENOMIC DNA]</scope>
    <source>
        <strain evidence="5 8">CECT 7753</strain>
    </source>
</reference>
<name>A0A4P8HTE7_9BURK</name>
<dbReference type="EMBL" id="CP040017">
    <property type="protein sequence ID" value="QCP13217.1"/>
    <property type="molecule type" value="Genomic_DNA"/>
</dbReference>
<dbReference type="Pfam" id="PF01804">
    <property type="entry name" value="Penicil_amidase"/>
    <property type="match status" value="1"/>
</dbReference>
<gene>
    <name evidence="6" type="ORF">FCL38_24345</name>
    <name evidence="5" type="ORF">FHS02_006273</name>
</gene>
<protein>
    <submittedName>
        <fullName evidence="5">Acyl-homoserine-lactone acylase</fullName>
        <ecNumber evidence="5">3.5.1.97</ecNumber>
    </submittedName>
</protein>
<dbReference type="Gene3D" id="1.10.1400.10">
    <property type="match status" value="1"/>
</dbReference>
<dbReference type="Proteomes" id="UP000298763">
    <property type="component" value="Chromosome"/>
</dbReference>
<comment type="similarity">
    <text evidence="1">Belongs to the peptidase S45 family.</text>
</comment>
<dbReference type="OrthoDB" id="9760084at2"/>
<evidence type="ECO:0000313" key="6">
    <source>
        <dbReference type="EMBL" id="QCP13217.1"/>
    </source>
</evidence>
<evidence type="ECO:0000256" key="2">
    <source>
        <dbReference type="ARBA" id="ARBA00022729"/>
    </source>
</evidence>
<evidence type="ECO:0000256" key="4">
    <source>
        <dbReference type="ARBA" id="ARBA00023145"/>
    </source>
</evidence>
<keyword evidence="2" id="KW-0732">Signal</keyword>
<dbReference type="GO" id="GO:0016811">
    <property type="term" value="F:hydrolase activity, acting on carbon-nitrogen (but not peptide) bonds, in linear amides"/>
    <property type="evidence" value="ECO:0007669"/>
    <property type="project" value="InterPro"/>
</dbReference>
<organism evidence="5 8">
    <name type="scientific">Pseudoduganella umbonata</name>
    <dbReference type="NCBI Taxonomy" id="864828"/>
    <lineage>
        <taxon>Bacteria</taxon>
        <taxon>Pseudomonadati</taxon>
        <taxon>Pseudomonadota</taxon>
        <taxon>Betaproteobacteria</taxon>
        <taxon>Burkholderiales</taxon>
        <taxon>Oxalobacteraceae</taxon>
        <taxon>Telluria group</taxon>
        <taxon>Pseudoduganella</taxon>
    </lineage>
</organism>
<dbReference type="InterPro" id="IPR043147">
    <property type="entry name" value="Penicillin_amidase_A-knob"/>
</dbReference>
<dbReference type="RefSeq" id="WP_137316008.1">
    <property type="nucleotide sequence ID" value="NZ_CP040017.1"/>
</dbReference>
<evidence type="ECO:0000313" key="7">
    <source>
        <dbReference type="Proteomes" id="UP000298763"/>
    </source>
</evidence>
<evidence type="ECO:0000313" key="8">
    <source>
        <dbReference type="Proteomes" id="UP000584325"/>
    </source>
</evidence>
<dbReference type="SUPFAM" id="SSF56235">
    <property type="entry name" value="N-terminal nucleophile aminohydrolases (Ntn hydrolases)"/>
    <property type="match status" value="1"/>
</dbReference>
<dbReference type="Proteomes" id="UP000584325">
    <property type="component" value="Unassembled WGS sequence"/>
</dbReference>
<keyword evidence="3 5" id="KW-0378">Hydrolase</keyword>
<keyword evidence="4" id="KW-0865">Zymogen</keyword>
<accession>A0A4P8HTE7</accession>
<sequence length="802" mass="86689">MQATSCGSGNTLISSQYNFLIMISGGSMKLTTLSLLTALVVTDYAAAAIRTEVTRTARGVVHVKATDYRSLGYGAAYAYAEDNICMLADTVLTVRGERSRYFGGTAFATEPKNGEYGAGIDLFFKLPNEQSDFFFKGYVDLDQLRAGYAAGSPDVRELLAGFADGYNRYLKDKRNSLPNACKGAAWVKPITVDDVYLMIAEKALHASGEAFGAAIVGASRDPSEPVSLAKSMPKAVTSMPSGIPTGVGSNALAIGSEASANGKGILLGNPHYPWSSTDRFYQIHLTIPGRYDVMGVSLGGLPIVAIGFNRNVAWSHTVTAAKHFTTFRLALDPSDPTGTTYFYDGAPRKMTERTVSVDVLQQDGSVLAKKRTFYFSHQGAVIVLPQAGIGWTADSAFVLGDANRPNTRLAEQWLKMGQADDVAQLQSAIHAVKGLPWVNTVAADRRGDTLYIDGSVVPHVTTDKFLSGCLLIPDLLAFDGTRSECGWGQDPDAPEGVFGEANAPTAVRQDYVANSNDSYWLTHAKEPLTGPAPFGYSPLFGAAGAPQTLRTRIGFKQVEKMLEEKQFVRMDDVQELMFENRVYAAELVMPALLKACVKALDVRLLAPCAALAGWDRKADIDSRGAVLFREFWNIARTTPNLWAIPFDPADPVHTPRGVAAAAEPALLSALRTASAKLQSAGVLLYGRLGDYQTETRNNRRHALHGGQGDDDGTYSTLHMRTGLTSKGYQDVAWGTSYIHLVGFDNSGPVAKGLLVYGQSVNPQSPNYADQLPLFTQKRLPTLPFTEAQIKAERVRSQVLTER</sequence>
<keyword evidence="7" id="KW-1185">Reference proteome</keyword>
<evidence type="ECO:0000256" key="3">
    <source>
        <dbReference type="ARBA" id="ARBA00022801"/>
    </source>
</evidence>
<dbReference type="InterPro" id="IPR043146">
    <property type="entry name" value="Penicillin_amidase_N_B-knob"/>
</dbReference>